<accession>A0AAW3ZTB3</accession>
<comment type="caution">
    <text evidence="1">The sequence shown here is derived from an EMBL/GenBank/DDBJ whole genome shotgun (WGS) entry which is preliminary data.</text>
</comment>
<organism evidence="1 2">
    <name type="scientific">Pseudomarimonas arenosa</name>
    <dbReference type="NCBI Taxonomy" id="2774145"/>
    <lineage>
        <taxon>Bacteria</taxon>
        <taxon>Pseudomonadati</taxon>
        <taxon>Pseudomonadota</taxon>
        <taxon>Gammaproteobacteria</taxon>
        <taxon>Lysobacterales</taxon>
        <taxon>Lysobacteraceae</taxon>
        <taxon>Pseudomarimonas</taxon>
    </lineage>
</organism>
<protein>
    <submittedName>
        <fullName evidence="1">Uncharacterized protein</fullName>
    </submittedName>
</protein>
<evidence type="ECO:0000313" key="1">
    <source>
        <dbReference type="EMBL" id="MBD8528297.1"/>
    </source>
</evidence>
<dbReference type="Proteomes" id="UP000613768">
    <property type="component" value="Unassembled WGS sequence"/>
</dbReference>
<proteinExistence type="predicted"/>
<dbReference type="AlphaFoldDB" id="A0AAW3ZTB3"/>
<evidence type="ECO:0000313" key="2">
    <source>
        <dbReference type="Proteomes" id="UP000613768"/>
    </source>
</evidence>
<dbReference type="RefSeq" id="WP_192031714.1">
    <property type="nucleotide sequence ID" value="NZ_JACYTR010000119.1"/>
</dbReference>
<sequence length="168" mass="18249">MITGFSIFLWALSASPCQLEDERRIGALASAHIVEVAQKRNLPETEVGAVLILMRRDACSLLEHHAELYETTRTAIESECQHVTMFPFESEAQAIKAALGHVQERKPDLVVLAWAVASERAGEFKHVAIISEGTKALRTVAPSFGTAGETEESCISNPWPLAATSYGG</sequence>
<dbReference type="EMBL" id="JACYTR010000119">
    <property type="protein sequence ID" value="MBD8528297.1"/>
    <property type="molecule type" value="Genomic_DNA"/>
</dbReference>
<gene>
    <name evidence="1" type="ORF">IFO71_21335</name>
</gene>
<reference evidence="1 2" key="1">
    <citation type="submission" date="2020-09" db="EMBL/GenBank/DDBJ databases">
        <title>Pseudoxanthomonas sp. CAU 1598 isolated from sand of Yaerae Beach.</title>
        <authorList>
            <person name="Kim W."/>
        </authorList>
    </citation>
    <scope>NUCLEOTIDE SEQUENCE [LARGE SCALE GENOMIC DNA]</scope>
    <source>
        <strain evidence="1 2">CAU 1598</strain>
    </source>
</reference>
<name>A0AAW3ZTB3_9GAMM</name>
<keyword evidence="2" id="KW-1185">Reference proteome</keyword>